<dbReference type="KEGG" id="bfu:BCIN_01g05820"/>
<evidence type="ECO:0000313" key="5">
    <source>
        <dbReference type="EMBL" id="ATZ45880.1"/>
    </source>
</evidence>
<dbReference type="GO" id="GO:0044027">
    <property type="term" value="P:negative regulation of gene expression via chromosomal CpG island methylation"/>
    <property type="evidence" value="ECO:0007669"/>
    <property type="project" value="TreeGrafter"/>
</dbReference>
<dbReference type="InterPro" id="IPR003105">
    <property type="entry name" value="SRA_YDG"/>
</dbReference>
<evidence type="ECO:0000256" key="2">
    <source>
        <dbReference type="PROSITE-ProRule" id="PRU00358"/>
    </source>
</evidence>
<dbReference type="SUPFAM" id="SSF88697">
    <property type="entry name" value="PUA domain-like"/>
    <property type="match status" value="1"/>
</dbReference>
<feature type="domain" description="YDG" evidence="4">
    <location>
        <begin position="320"/>
        <end position="460"/>
    </location>
</feature>
<feature type="compositionally biased region" description="Low complexity" evidence="3">
    <location>
        <begin position="269"/>
        <end position="281"/>
    </location>
</feature>
<dbReference type="GeneID" id="5441996"/>
<feature type="region of interest" description="Disordered" evidence="3">
    <location>
        <begin position="240"/>
        <end position="281"/>
    </location>
</feature>
<proteinExistence type="predicted"/>
<sequence>MGSLGMKNGGVASPGGASALLRMKKEPLPELPLSAIPQAPDQIDSRIKQSRIESGPLSDPQLSSVPEYTEVSVKKEPGIEDNEKNDTISNEHQFDYKDAIGKLLGINMGHGFNVSDIDTEPKAAFKTLLEIKTSVVHAAVSWKNAKDGKKPILEQWRKIKIFLYIISRVDPVTPKFSQDLNLKMILKFFTDPEFKFPKEYCSIAEALIDRIEAQNGFEAPMPPPPPPAALTIDNQSANANKYKKRKSTGETPTSSKRPRDKSTSEEKSTPSSSGYSAPPASASHIWGDTGIMRGILWKQGGHVRLNKETWDRFKKDWNHFGHNGLTVGDCWPRQMAALRDGAHGAPQAGIVGDKEQGAYSIVISKHYEGFDLDLGDTVHYSAPGAIESITKEADSGNSGVMALRRSIETKKPVRVLRSANCAWKHGPAAGIRYDGLYRVVEGTVGTNGKGGKYWRFTLKRLLRFNGSDQVPINLARPTKEEVGLFEKVKEGY</sequence>
<dbReference type="PANTHER" id="PTHR14140">
    <property type="entry name" value="E3 UBIQUITIN-PROTEIN LIGASE UHRF-RELATED"/>
    <property type="match status" value="1"/>
</dbReference>
<keyword evidence="6" id="KW-1185">Reference proteome</keyword>
<dbReference type="InterPro" id="IPR045134">
    <property type="entry name" value="UHRF1/2-like"/>
</dbReference>
<dbReference type="OrthoDB" id="2270193at2759"/>
<accession>A0A384J5Y9</accession>
<dbReference type="Gene3D" id="2.30.280.10">
    <property type="entry name" value="SRA-YDG"/>
    <property type="match status" value="1"/>
</dbReference>
<dbReference type="SMART" id="SM00466">
    <property type="entry name" value="SRA"/>
    <property type="match status" value="1"/>
</dbReference>
<evidence type="ECO:0000259" key="4">
    <source>
        <dbReference type="PROSITE" id="PS51015"/>
    </source>
</evidence>
<reference evidence="5 6" key="3">
    <citation type="journal article" date="2017" name="Mol. Plant Pathol.">
        <title>A gapless genome sequence of the fungus Botrytis cinerea.</title>
        <authorList>
            <person name="Van Kan J.A."/>
            <person name="Stassen J.H."/>
            <person name="Mosbach A."/>
            <person name="Van Der Lee T.A."/>
            <person name="Faino L."/>
            <person name="Farmer A.D."/>
            <person name="Papasotiriou D.G."/>
            <person name="Zhou S."/>
            <person name="Seidl M.F."/>
            <person name="Cottam E."/>
            <person name="Edel D."/>
            <person name="Hahn M."/>
            <person name="Schwartz D.C."/>
            <person name="Dietrich R.A."/>
            <person name="Widdison S."/>
            <person name="Scalliet G."/>
        </authorList>
    </citation>
    <scope>NUCLEOTIDE SEQUENCE [LARGE SCALE GENOMIC DNA]</scope>
    <source>
        <strain evidence="5 6">B05.10</strain>
    </source>
</reference>
<gene>
    <name evidence="5" type="ORF">BCIN_01g05820</name>
</gene>
<reference evidence="5 6" key="1">
    <citation type="journal article" date="2011" name="PLoS Genet.">
        <title>Genomic analysis of the necrotrophic fungal pathogens Sclerotinia sclerotiorum and Botrytis cinerea.</title>
        <authorList>
            <person name="Amselem J."/>
            <person name="Cuomo C.A."/>
            <person name="van Kan J.A."/>
            <person name="Viaud M."/>
            <person name="Benito E.P."/>
            <person name="Couloux A."/>
            <person name="Coutinho P.M."/>
            <person name="de Vries R.P."/>
            <person name="Dyer P.S."/>
            <person name="Fillinger S."/>
            <person name="Fournier E."/>
            <person name="Gout L."/>
            <person name="Hahn M."/>
            <person name="Kohn L."/>
            <person name="Lapalu N."/>
            <person name="Plummer K.M."/>
            <person name="Pradier J.M."/>
            <person name="Quevillon E."/>
            <person name="Sharon A."/>
            <person name="Simon A."/>
            <person name="ten Have A."/>
            <person name="Tudzynski B."/>
            <person name="Tudzynski P."/>
            <person name="Wincker P."/>
            <person name="Andrew M."/>
            <person name="Anthouard V."/>
            <person name="Beever R.E."/>
            <person name="Beffa R."/>
            <person name="Benoit I."/>
            <person name="Bouzid O."/>
            <person name="Brault B."/>
            <person name="Chen Z."/>
            <person name="Choquer M."/>
            <person name="Collemare J."/>
            <person name="Cotton P."/>
            <person name="Danchin E.G."/>
            <person name="Da Silva C."/>
            <person name="Gautier A."/>
            <person name="Giraud C."/>
            <person name="Giraud T."/>
            <person name="Gonzalez C."/>
            <person name="Grossetete S."/>
            <person name="Guldener U."/>
            <person name="Henrissat B."/>
            <person name="Howlett B.J."/>
            <person name="Kodira C."/>
            <person name="Kretschmer M."/>
            <person name="Lappartient A."/>
            <person name="Leroch M."/>
            <person name="Levis C."/>
            <person name="Mauceli E."/>
            <person name="Neuveglise C."/>
            <person name="Oeser B."/>
            <person name="Pearson M."/>
            <person name="Poulain J."/>
            <person name="Poussereau N."/>
            <person name="Quesneville H."/>
            <person name="Rascle C."/>
            <person name="Schumacher J."/>
            <person name="Segurens B."/>
            <person name="Sexton A."/>
            <person name="Silva E."/>
            <person name="Sirven C."/>
            <person name="Soanes D.M."/>
            <person name="Talbot N.J."/>
            <person name="Templeton M."/>
            <person name="Yandava C."/>
            <person name="Yarden O."/>
            <person name="Zeng Q."/>
            <person name="Rollins J.A."/>
            <person name="Lebrun M.H."/>
            <person name="Dickman M."/>
        </authorList>
    </citation>
    <scope>NUCLEOTIDE SEQUENCE [LARGE SCALE GENOMIC DNA]</scope>
    <source>
        <strain evidence="5 6">B05.10</strain>
    </source>
</reference>
<dbReference type="VEuPathDB" id="FungiDB:Bcin01g05820"/>
<organism evidence="5 6">
    <name type="scientific">Botryotinia fuckeliana (strain B05.10)</name>
    <name type="common">Noble rot fungus</name>
    <name type="synonym">Botrytis cinerea</name>
    <dbReference type="NCBI Taxonomy" id="332648"/>
    <lineage>
        <taxon>Eukaryota</taxon>
        <taxon>Fungi</taxon>
        <taxon>Dikarya</taxon>
        <taxon>Ascomycota</taxon>
        <taxon>Pezizomycotina</taxon>
        <taxon>Leotiomycetes</taxon>
        <taxon>Helotiales</taxon>
        <taxon>Sclerotiniaceae</taxon>
        <taxon>Botrytis</taxon>
    </lineage>
</organism>
<evidence type="ECO:0000256" key="1">
    <source>
        <dbReference type="ARBA" id="ARBA00023242"/>
    </source>
</evidence>
<reference evidence="5 6" key="2">
    <citation type="journal article" date="2012" name="Eukaryot. Cell">
        <title>Genome update of Botrytis cinerea strains B05.10 and T4.</title>
        <authorList>
            <person name="Staats M."/>
            <person name="van Kan J.A."/>
        </authorList>
    </citation>
    <scope>NUCLEOTIDE SEQUENCE [LARGE SCALE GENOMIC DNA]</scope>
    <source>
        <strain evidence="5 6">B05.10</strain>
    </source>
</reference>
<dbReference type="GO" id="GO:0005634">
    <property type="term" value="C:nucleus"/>
    <property type="evidence" value="ECO:0007669"/>
    <property type="project" value="UniProtKB-SubCell"/>
</dbReference>
<dbReference type="GO" id="GO:0016567">
    <property type="term" value="P:protein ubiquitination"/>
    <property type="evidence" value="ECO:0007669"/>
    <property type="project" value="TreeGrafter"/>
</dbReference>
<name>A0A384J5Y9_BOTFB</name>
<dbReference type="Pfam" id="PF02182">
    <property type="entry name" value="SAD_SRA"/>
    <property type="match status" value="1"/>
</dbReference>
<protein>
    <recommendedName>
        <fullName evidence="4">YDG domain-containing protein</fullName>
    </recommendedName>
</protein>
<dbReference type="InterPro" id="IPR036987">
    <property type="entry name" value="SRA-YDG_sf"/>
</dbReference>
<dbReference type="Proteomes" id="UP000001798">
    <property type="component" value="Chromosome 1"/>
</dbReference>
<dbReference type="PROSITE" id="PS51015">
    <property type="entry name" value="YDG"/>
    <property type="match status" value="1"/>
</dbReference>
<dbReference type="RefSeq" id="XP_024546344.1">
    <property type="nucleotide sequence ID" value="XM_024690575.1"/>
</dbReference>
<comment type="subcellular location">
    <subcellularLocation>
        <location evidence="2">Nucleus</location>
    </subcellularLocation>
</comment>
<dbReference type="AlphaFoldDB" id="A0A384J5Y9"/>
<evidence type="ECO:0000256" key="3">
    <source>
        <dbReference type="SAM" id="MobiDB-lite"/>
    </source>
</evidence>
<keyword evidence="1 2" id="KW-0539">Nucleus</keyword>
<dbReference type="GO" id="GO:0061630">
    <property type="term" value="F:ubiquitin protein ligase activity"/>
    <property type="evidence" value="ECO:0007669"/>
    <property type="project" value="TreeGrafter"/>
</dbReference>
<dbReference type="EMBL" id="CP009805">
    <property type="protein sequence ID" value="ATZ45880.1"/>
    <property type="molecule type" value="Genomic_DNA"/>
</dbReference>
<feature type="region of interest" description="Disordered" evidence="3">
    <location>
        <begin position="1"/>
        <end position="68"/>
    </location>
</feature>
<dbReference type="InterPro" id="IPR015947">
    <property type="entry name" value="PUA-like_sf"/>
</dbReference>
<evidence type="ECO:0000313" key="6">
    <source>
        <dbReference type="Proteomes" id="UP000001798"/>
    </source>
</evidence>
<dbReference type="OMA" id="RSANCAW"/>
<dbReference type="PANTHER" id="PTHR14140:SF27">
    <property type="entry name" value="OS04G0289800 PROTEIN"/>
    <property type="match status" value="1"/>
</dbReference>